<dbReference type="Pfam" id="PF01909">
    <property type="entry name" value="NTP_transf_2"/>
    <property type="match status" value="1"/>
</dbReference>
<gene>
    <name evidence="2" type="ORF">GM668_14195</name>
</gene>
<dbReference type="Gene3D" id="3.30.460.10">
    <property type="entry name" value="Beta Polymerase, domain 2"/>
    <property type="match status" value="1"/>
</dbReference>
<dbReference type="RefSeq" id="WP_155439614.1">
    <property type="nucleotide sequence ID" value="NZ_WNLA01000008.1"/>
</dbReference>
<feature type="domain" description="Polymerase nucleotidyl transferase" evidence="1">
    <location>
        <begin position="15"/>
        <end position="56"/>
    </location>
</feature>
<comment type="caution">
    <text evidence="2">The sequence shown here is derived from an EMBL/GenBank/DDBJ whole genome shotgun (WGS) entry which is preliminary data.</text>
</comment>
<dbReference type="AlphaFoldDB" id="A0A6L6Q0R8"/>
<organism evidence="2 3">
    <name type="scientific">Pseudoduganella ginsengisoli</name>
    <dbReference type="NCBI Taxonomy" id="1462440"/>
    <lineage>
        <taxon>Bacteria</taxon>
        <taxon>Pseudomonadati</taxon>
        <taxon>Pseudomonadota</taxon>
        <taxon>Betaproteobacteria</taxon>
        <taxon>Burkholderiales</taxon>
        <taxon>Oxalobacteraceae</taxon>
        <taxon>Telluria group</taxon>
        <taxon>Pseudoduganella</taxon>
    </lineage>
</organism>
<accession>A0A6L6Q0R8</accession>
<protein>
    <recommendedName>
        <fullName evidence="1">Polymerase nucleotidyl transferase domain-containing protein</fullName>
    </recommendedName>
</protein>
<name>A0A6L6Q0R8_9BURK</name>
<evidence type="ECO:0000259" key="1">
    <source>
        <dbReference type="Pfam" id="PF01909"/>
    </source>
</evidence>
<reference evidence="2 3" key="1">
    <citation type="submission" date="2019-11" db="EMBL/GenBank/DDBJ databases">
        <title>Type strains purchased from KCTC, JCM and DSMZ.</title>
        <authorList>
            <person name="Lu H."/>
        </authorList>
    </citation>
    <scope>NUCLEOTIDE SEQUENCE [LARGE SCALE GENOMIC DNA]</scope>
    <source>
        <strain evidence="2 3">KCTC 42409</strain>
    </source>
</reference>
<dbReference type="SUPFAM" id="SSF81301">
    <property type="entry name" value="Nucleotidyltransferase"/>
    <property type="match status" value="1"/>
</dbReference>
<evidence type="ECO:0000313" key="3">
    <source>
        <dbReference type="Proteomes" id="UP000484015"/>
    </source>
</evidence>
<evidence type="ECO:0000313" key="2">
    <source>
        <dbReference type="EMBL" id="MTW03235.1"/>
    </source>
</evidence>
<keyword evidence="3" id="KW-1185">Reference proteome</keyword>
<dbReference type="Proteomes" id="UP000484015">
    <property type="component" value="Unassembled WGS sequence"/>
</dbReference>
<dbReference type="InterPro" id="IPR002934">
    <property type="entry name" value="Polymerase_NTP_transf_dom"/>
</dbReference>
<dbReference type="EMBL" id="WNLA01000008">
    <property type="protein sequence ID" value="MTW03235.1"/>
    <property type="molecule type" value="Genomic_DNA"/>
</dbReference>
<dbReference type="CDD" id="cd05403">
    <property type="entry name" value="NT_KNTase_like"/>
    <property type="match status" value="1"/>
</dbReference>
<sequence length="127" mass="14198">MLLEQIILNVAAWAREEPLVRKVHLFGSRVKGTETKNSDLDVAVEIERKVSDSCEYTTFAFEGSGLRSRLQRMLPFEVQLEWYGGPHETPTVHSGLMEASILVFDRNAQPSASADALQRALPASARR</sequence>
<dbReference type="InterPro" id="IPR043519">
    <property type="entry name" value="NT_sf"/>
</dbReference>
<dbReference type="OrthoDB" id="9803106at2"/>
<dbReference type="GO" id="GO:0016779">
    <property type="term" value="F:nucleotidyltransferase activity"/>
    <property type="evidence" value="ECO:0007669"/>
    <property type="project" value="InterPro"/>
</dbReference>
<proteinExistence type="predicted"/>